<evidence type="ECO:0000256" key="3">
    <source>
        <dbReference type="ARBA" id="ARBA00022692"/>
    </source>
</evidence>
<keyword evidence="5 6" id="KW-0472">Membrane</keyword>
<dbReference type="HOGENOM" id="CLU_602586_0_0_0"/>
<dbReference type="GO" id="GO:0005507">
    <property type="term" value="F:copper ion binding"/>
    <property type="evidence" value="ECO:0007669"/>
    <property type="project" value="InterPro"/>
</dbReference>
<name>B9L3M5_THERP</name>
<protein>
    <submittedName>
        <fullName evidence="8">4Fe-4S ferredoxin, iron-sulfur binding domain protein</fullName>
    </submittedName>
</protein>
<keyword evidence="4 6" id="KW-1133">Transmembrane helix</keyword>
<comment type="subcellular location">
    <subcellularLocation>
        <location evidence="1">Cell membrane</location>
        <topology evidence="1">Multi-pass membrane protein</topology>
    </subcellularLocation>
</comment>
<evidence type="ECO:0000256" key="1">
    <source>
        <dbReference type="ARBA" id="ARBA00004651"/>
    </source>
</evidence>
<evidence type="ECO:0000313" key="9">
    <source>
        <dbReference type="Proteomes" id="UP000000447"/>
    </source>
</evidence>
<evidence type="ECO:0000259" key="7">
    <source>
        <dbReference type="PROSITE" id="PS50857"/>
    </source>
</evidence>
<dbReference type="eggNOG" id="COG1622">
    <property type="taxonomic scope" value="Bacteria"/>
</dbReference>
<dbReference type="Gene3D" id="2.60.40.420">
    <property type="entry name" value="Cupredoxins - blue copper proteins"/>
    <property type="match status" value="1"/>
</dbReference>
<dbReference type="AlphaFoldDB" id="B9L3M5"/>
<accession>B9L3M5</accession>
<keyword evidence="2" id="KW-1003">Cell membrane</keyword>
<feature type="transmembrane region" description="Helical" evidence="6">
    <location>
        <begin position="293"/>
        <end position="314"/>
    </location>
</feature>
<feature type="transmembrane region" description="Helical" evidence="6">
    <location>
        <begin position="174"/>
        <end position="192"/>
    </location>
</feature>
<evidence type="ECO:0000256" key="6">
    <source>
        <dbReference type="SAM" id="Phobius"/>
    </source>
</evidence>
<feature type="transmembrane region" description="Helical" evidence="6">
    <location>
        <begin position="57"/>
        <end position="74"/>
    </location>
</feature>
<dbReference type="KEGG" id="tro:trd_A0389"/>
<dbReference type="EMBL" id="CP001276">
    <property type="protein sequence ID" value="ACM06911.1"/>
    <property type="molecule type" value="Genomic_DNA"/>
</dbReference>
<keyword evidence="8" id="KW-0614">Plasmid</keyword>
<dbReference type="eggNOG" id="COG3336">
    <property type="taxonomic scope" value="Bacteria"/>
</dbReference>
<dbReference type="OrthoDB" id="9808789at2"/>
<dbReference type="GO" id="GO:0004129">
    <property type="term" value="F:cytochrome-c oxidase activity"/>
    <property type="evidence" value="ECO:0007669"/>
    <property type="project" value="InterPro"/>
</dbReference>
<proteinExistence type="predicted"/>
<sequence length="454" mass="49678">MPALLLPVLHTSTAPVDLMRAWHLDPPLTALLVTAAAAYLIAWYVAPRHGRRRVSRWRVLAYLAGLEVIAVALMGPPDHGNGARFSVHMVQHTLLMLVAPPLLVLGQPGRVILRGLPAGSLRWFAQQHQVRSLLAVSTQPAVVFLAATVPFVLWHYPPLYEAAVRDPLVHELEHLTFFLGSLLFWVTLAEALPAHCRLRATAKILLTFAVWMATDLVCAAVTLAPRPLYRVYEEAAALWGFDPLADQRLGGAIMWVAGGGLYAAVLVGLLVRSTRPERRTVRLSRGARAPERLLFPLAALGLALVPLAFLRYGVVGSAFGAPAAMVDRLREDPSVFEQRVSTFVTMYQVGEYEGVPIVAPPPGVEVYLVGRVDGWYPVLELQEGVQYRLLVSASDVPHALSVDLGAERLTVRVVPGDVAVVPLRPERAGTYEIRCTELCGPSFREMTGRIIVTE</sequence>
<reference evidence="8 9" key="1">
    <citation type="journal article" date="2009" name="PLoS ONE">
        <title>Complete genome sequence of the aerobic CO-oxidizing thermophile Thermomicrobium roseum.</title>
        <authorList>
            <person name="Wu D."/>
            <person name="Raymond J."/>
            <person name="Wu M."/>
            <person name="Chatterji S."/>
            <person name="Ren Q."/>
            <person name="Graham J.E."/>
            <person name="Bryant D.A."/>
            <person name="Robb F."/>
            <person name="Colman A."/>
            <person name="Tallon L.J."/>
            <person name="Badger J.H."/>
            <person name="Madupu R."/>
            <person name="Ward N.L."/>
            <person name="Eisen J.A."/>
        </authorList>
    </citation>
    <scope>NUCLEOTIDE SEQUENCE [LARGE SCALE GENOMIC DNA]</scope>
    <source>
        <strain evidence="9">ATCC 27502 / DSM 5159 / P-2</strain>
        <plasmid evidence="8">unnamed</plasmid>
    </source>
</reference>
<feature type="domain" description="Cytochrome oxidase subunit II copper A binding" evidence="7">
    <location>
        <begin position="361"/>
        <end position="454"/>
    </location>
</feature>
<dbReference type="Pfam" id="PF09678">
    <property type="entry name" value="Caa3_CtaG"/>
    <property type="match status" value="1"/>
</dbReference>
<dbReference type="InterPro" id="IPR019108">
    <property type="entry name" value="Caa3_assmbl_CtaG-rel"/>
</dbReference>
<keyword evidence="9" id="KW-1185">Reference proteome</keyword>
<evidence type="ECO:0000256" key="4">
    <source>
        <dbReference type="ARBA" id="ARBA00022989"/>
    </source>
</evidence>
<dbReference type="PROSITE" id="PS50857">
    <property type="entry name" value="COX2_CUA"/>
    <property type="match status" value="1"/>
</dbReference>
<organism evidence="8 9">
    <name type="scientific">Thermomicrobium roseum (strain ATCC 27502 / DSM 5159 / P-2)</name>
    <dbReference type="NCBI Taxonomy" id="309801"/>
    <lineage>
        <taxon>Bacteria</taxon>
        <taxon>Pseudomonadati</taxon>
        <taxon>Thermomicrobiota</taxon>
        <taxon>Thermomicrobia</taxon>
        <taxon>Thermomicrobiales</taxon>
        <taxon>Thermomicrobiaceae</taxon>
        <taxon>Thermomicrobium</taxon>
    </lineage>
</organism>
<dbReference type="RefSeq" id="WP_012642898.1">
    <property type="nucleotide sequence ID" value="NC_011961.1"/>
</dbReference>
<dbReference type="Proteomes" id="UP000000447">
    <property type="component" value="Plasmid unnamed"/>
</dbReference>
<geneLocation type="plasmid" evidence="9">
    <name>Tros</name>
</geneLocation>
<feature type="transmembrane region" description="Helical" evidence="6">
    <location>
        <begin position="94"/>
        <end position="113"/>
    </location>
</feature>
<dbReference type="GO" id="GO:0005886">
    <property type="term" value="C:plasma membrane"/>
    <property type="evidence" value="ECO:0007669"/>
    <property type="project" value="UniProtKB-SubCell"/>
</dbReference>
<feature type="transmembrane region" description="Helical" evidence="6">
    <location>
        <begin position="252"/>
        <end position="272"/>
    </location>
</feature>
<evidence type="ECO:0000313" key="8">
    <source>
        <dbReference type="EMBL" id="ACM06911.1"/>
    </source>
</evidence>
<feature type="transmembrane region" description="Helical" evidence="6">
    <location>
        <begin position="204"/>
        <end position="224"/>
    </location>
</feature>
<dbReference type="InterPro" id="IPR002429">
    <property type="entry name" value="CcO_II-like_C"/>
</dbReference>
<feature type="transmembrane region" description="Helical" evidence="6">
    <location>
        <begin position="133"/>
        <end position="154"/>
    </location>
</feature>
<feature type="transmembrane region" description="Helical" evidence="6">
    <location>
        <begin position="28"/>
        <end position="45"/>
    </location>
</feature>
<evidence type="ECO:0000256" key="2">
    <source>
        <dbReference type="ARBA" id="ARBA00022475"/>
    </source>
</evidence>
<gene>
    <name evidence="8" type="ordered locus">trd_A0389</name>
</gene>
<dbReference type="SUPFAM" id="SSF49503">
    <property type="entry name" value="Cupredoxins"/>
    <property type="match status" value="1"/>
</dbReference>
<evidence type="ECO:0000256" key="5">
    <source>
        <dbReference type="ARBA" id="ARBA00023136"/>
    </source>
</evidence>
<keyword evidence="3 6" id="KW-0812">Transmembrane</keyword>
<dbReference type="InterPro" id="IPR008972">
    <property type="entry name" value="Cupredoxin"/>
</dbReference>